<keyword evidence="12" id="KW-1185">Reference proteome</keyword>
<dbReference type="OrthoDB" id="9772725at2"/>
<keyword evidence="6 9" id="KW-1133">Transmembrane helix</keyword>
<feature type="transmembrane region" description="Helical" evidence="9">
    <location>
        <begin position="338"/>
        <end position="359"/>
    </location>
</feature>
<dbReference type="InterPro" id="IPR050171">
    <property type="entry name" value="MFS_Transporters"/>
</dbReference>
<keyword evidence="4 8" id="KW-0812">Transmembrane</keyword>
<evidence type="ECO:0000256" key="9">
    <source>
        <dbReference type="SAM" id="Phobius"/>
    </source>
</evidence>
<gene>
    <name evidence="11" type="ORF">SAMN05444362_10982</name>
</gene>
<feature type="transmembrane region" description="Helical" evidence="9">
    <location>
        <begin position="67"/>
        <end position="86"/>
    </location>
</feature>
<evidence type="ECO:0000256" key="3">
    <source>
        <dbReference type="ARBA" id="ARBA00022475"/>
    </source>
</evidence>
<evidence type="ECO:0000256" key="6">
    <source>
        <dbReference type="ARBA" id="ARBA00022989"/>
    </source>
</evidence>
<dbReference type="InterPro" id="IPR018456">
    <property type="entry name" value="PTR2_symporter_CS"/>
</dbReference>
<feature type="transmembrane region" description="Helical" evidence="9">
    <location>
        <begin position="408"/>
        <end position="429"/>
    </location>
</feature>
<evidence type="ECO:0000256" key="1">
    <source>
        <dbReference type="ARBA" id="ARBA00004651"/>
    </source>
</evidence>
<dbReference type="STRING" id="1346286.SAMN05444362_10982"/>
<dbReference type="RefSeq" id="WP_062179873.1">
    <property type="nucleotide sequence ID" value="NZ_BBXL01000008.1"/>
</dbReference>
<dbReference type="Proteomes" id="UP000184480">
    <property type="component" value="Unassembled WGS sequence"/>
</dbReference>
<keyword evidence="7 9" id="KW-0472">Membrane</keyword>
<dbReference type="PANTHER" id="PTHR23517">
    <property type="entry name" value="RESISTANCE PROTEIN MDTM, PUTATIVE-RELATED-RELATED"/>
    <property type="match status" value="1"/>
</dbReference>
<dbReference type="SUPFAM" id="SSF103473">
    <property type="entry name" value="MFS general substrate transporter"/>
    <property type="match status" value="1"/>
</dbReference>
<dbReference type="Pfam" id="PF00854">
    <property type="entry name" value="PTR2"/>
    <property type="match status" value="2"/>
</dbReference>
<dbReference type="FunFam" id="1.20.1250.20:FF:000146">
    <property type="entry name" value="Amino acid/peptide transporter"/>
    <property type="match status" value="1"/>
</dbReference>
<feature type="transmembrane region" description="Helical" evidence="9">
    <location>
        <begin position="119"/>
        <end position="137"/>
    </location>
</feature>
<feature type="transmembrane region" description="Helical" evidence="9">
    <location>
        <begin position="197"/>
        <end position="215"/>
    </location>
</feature>
<evidence type="ECO:0000256" key="7">
    <source>
        <dbReference type="ARBA" id="ARBA00023136"/>
    </source>
</evidence>
<evidence type="ECO:0000256" key="4">
    <source>
        <dbReference type="ARBA" id="ARBA00022692"/>
    </source>
</evidence>
<protein>
    <submittedName>
        <fullName evidence="11">Proton-dependent oligopeptide transporter, POT family</fullName>
    </submittedName>
</protein>
<name>A0A1M5DXA7_9BACT</name>
<evidence type="ECO:0000256" key="8">
    <source>
        <dbReference type="RuleBase" id="RU003755"/>
    </source>
</evidence>
<dbReference type="GO" id="GO:0006857">
    <property type="term" value="P:oligopeptide transport"/>
    <property type="evidence" value="ECO:0007669"/>
    <property type="project" value="InterPro"/>
</dbReference>
<dbReference type="Gene3D" id="1.20.1250.20">
    <property type="entry name" value="MFS general substrate transporter like domains"/>
    <property type="match status" value="2"/>
</dbReference>
<dbReference type="InterPro" id="IPR020846">
    <property type="entry name" value="MFS_dom"/>
</dbReference>
<dbReference type="PANTHER" id="PTHR23517:SF15">
    <property type="entry name" value="PROTON-DEPENDENT OLIGOPEPTIDE FAMILY TRANSPORT PROTEIN"/>
    <property type="match status" value="1"/>
</dbReference>
<dbReference type="InterPro" id="IPR036259">
    <property type="entry name" value="MFS_trans_sf"/>
</dbReference>
<feature type="transmembrane region" description="Helical" evidence="9">
    <location>
        <begin position="261"/>
        <end position="278"/>
    </location>
</feature>
<feature type="transmembrane region" description="Helical" evidence="9">
    <location>
        <begin position="158"/>
        <end position="177"/>
    </location>
</feature>
<sequence>MSTETKVFREPSGKKFLGHPVGLYLLFFTELWERFSYYGMRAILILYLTKSYLEGGLGFDESYAGLLYGWFTGLVYFTPLIGGWLADKYLGHRKAITIGGCTMFLGQMVLFLVASKAGLYAGLLLLIIGNGFFKPNISTMVGGLYKPGDAKRDSAFSIFYMGINVGAFFAPFVVGLMANTWFADVDSTTGKILRHAYNYGFLAAAVGMLIGQILFNTLSNKLLGDLGVEPVGDKKEEEAIRELDNVATQKTPLTKEEKQRTIAIFVYFFFAIFFFAGFEQAGSSFTLYTEKFIDRSVGDFMIPTEWFQSINPLFIVLLTPVFAMFWPSKLGQKVSTPVKMGMGLVLLGIGFLFMLGATFQRGGDVADTTIKASIFWMIFTYFLHTVGELCLSPVGLSTVTKLAPPKLASLLMGVWLLSSFFGNLIAGQVSSATSSLGAGSVYQVLAVAAIAFGVALLCLNKVLLKMMHGVR</sequence>
<reference evidence="12" key="1">
    <citation type="submission" date="2016-11" db="EMBL/GenBank/DDBJ databases">
        <authorList>
            <person name="Varghese N."/>
            <person name="Submissions S."/>
        </authorList>
    </citation>
    <scope>NUCLEOTIDE SEQUENCE [LARGE SCALE GENOMIC DNA]</scope>
    <source>
        <strain evidence="12">DSM 27370</strain>
    </source>
</reference>
<dbReference type="InterPro" id="IPR000109">
    <property type="entry name" value="POT_fam"/>
</dbReference>
<dbReference type="GO" id="GO:1904680">
    <property type="term" value="F:peptide transmembrane transporter activity"/>
    <property type="evidence" value="ECO:0007669"/>
    <property type="project" value="InterPro"/>
</dbReference>
<evidence type="ECO:0000313" key="12">
    <source>
        <dbReference type="Proteomes" id="UP000184480"/>
    </source>
</evidence>
<feature type="transmembrane region" description="Helical" evidence="9">
    <location>
        <begin position="374"/>
        <end position="396"/>
    </location>
</feature>
<feature type="domain" description="Major facilitator superfamily (MFS) profile" evidence="10">
    <location>
        <begin position="25"/>
        <end position="463"/>
    </location>
</feature>
<organism evidence="11 12">
    <name type="scientific">Dysgonomonas macrotermitis</name>
    <dbReference type="NCBI Taxonomy" id="1346286"/>
    <lineage>
        <taxon>Bacteria</taxon>
        <taxon>Pseudomonadati</taxon>
        <taxon>Bacteroidota</taxon>
        <taxon>Bacteroidia</taxon>
        <taxon>Bacteroidales</taxon>
        <taxon>Dysgonomonadaceae</taxon>
        <taxon>Dysgonomonas</taxon>
    </lineage>
</organism>
<dbReference type="AlphaFoldDB" id="A0A1M5DXA7"/>
<comment type="subcellular location">
    <subcellularLocation>
        <location evidence="1">Cell membrane</location>
        <topology evidence="1">Multi-pass membrane protein</topology>
    </subcellularLocation>
    <subcellularLocation>
        <location evidence="8">Membrane</location>
        <topology evidence="8">Multi-pass membrane protein</topology>
    </subcellularLocation>
</comment>
<proteinExistence type="inferred from homology"/>
<accession>A0A1M5DXA7</accession>
<dbReference type="InterPro" id="IPR005279">
    <property type="entry name" value="Dipep/tripep_permease"/>
</dbReference>
<keyword evidence="2 8" id="KW-0813">Transport</keyword>
<evidence type="ECO:0000256" key="5">
    <source>
        <dbReference type="ARBA" id="ARBA00022856"/>
    </source>
</evidence>
<comment type="similarity">
    <text evidence="8">Belongs to the major facilitator superfamily. Proton-dependent oligopeptide transporter (POT/PTR) (TC 2.A.17) family.</text>
</comment>
<keyword evidence="5" id="KW-0571">Peptide transport</keyword>
<feature type="transmembrane region" description="Helical" evidence="9">
    <location>
        <begin position="306"/>
        <end position="326"/>
    </location>
</feature>
<feature type="transmembrane region" description="Helical" evidence="9">
    <location>
        <begin position="441"/>
        <end position="464"/>
    </location>
</feature>
<keyword evidence="5" id="KW-0653">Protein transport</keyword>
<dbReference type="PROSITE" id="PS01023">
    <property type="entry name" value="PTR2_2"/>
    <property type="match status" value="1"/>
</dbReference>
<evidence type="ECO:0000256" key="2">
    <source>
        <dbReference type="ARBA" id="ARBA00022448"/>
    </source>
</evidence>
<dbReference type="NCBIfam" id="TIGR00924">
    <property type="entry name" value="yjdL_sub1_fam"/>
    <property type="match status" value="2"/>
</dbReference>
<evidence type="ECO:0000259" key="10">
    <source>
        <dbReference type="PROSITE" id="PS50850"/>
    </source>
</evidence>
<evidence type="ECO:0000313" key="11">
    <source>
        <dbReference type="EMBL" id="SHF71613.1"/>
    </source>
</evidence>
<keyword evidence="3" id="KW-1003">Cell membrane</keyword>
<dbReference type="GO" id="GO:0005886">
    <property type="term" value="C:plasma membrane"/>
    <property type="evidence" value="ECO:0007669"/>
    <property type="project" value="UniProtKB-SubCell"/>
</dbReference>
<dbReference type="EMBL" id="FQUC01000009">
    <property type="protein sequence ID" value="SHF71613.1"/>
    <property type="molecule type" value="Genomic_DNA"/>
</dbReference>
<dbReference type="PROSITE" id="PS50850">
    <property type="entry name" value="MFS"/>
    <property type="match status" value="1"/>
</dbReference>
<dbReference type="CDD" id="cd17346">
    <property type="entry name" value="MFS_DtpA_like"/>
    <property type="match status" value="1"/>
</dbReference>